<evidence type="ECO:0000313" key="2">
    <source>
        <dbReference type="EMBL" id="GBP49578.1"/>
    </source>
</evidence>
<evidence type="ECO:0000256" key="1">
    <source>
        <dbReference type="SAM" id="Phobius"/>
    </source>
</evidence>
<reference evidence="2 3" key="1">
    <citation type="journal article" date="2019" name="Commun. Biol.">
        <title>The bagworm genome reveals a unique fibroin gene that provides high tensile strength.</title>
        <authorList>
            <person name="Kono N."/>
            <person name="Nakamura H."/>
            <person name="Ohtoshi R."/>
            <person name="Tomita M."/>
            <person name="Numata K."/>
            <person name="Arakawa K."/>
        </authorList>
    </citation>
    <scope>NUCLEOTIDE SEQUENCE [LARGE SCALE GENOMIC DNA]</scope>
</reference>
<gene>
    <name evidence="2" type="ORF">EVAR_97874_1</name>
</gene>
<comment type="caution">
    <text evidence="2">The sequence shown here is derived from an EMBL/GenBank/DDBJ whole genome shotgun (WGS) entry which is preliminary data.</text>
</comment>
<evidence type="ECO:0000313" key="3">
    <source>
        <dbReference type="Proteomes" id="UP000299102"/>
    </source>
</evidence>
<organism evidence="2 3">
    <name type="scientific">Eumeta variegata</name>
    <name type="common">Bagworm moth</name>
    <name type="synonym">Eumeta japonica</name>
    <dbReference type="NCBI Taxonomy" id="151549"/>
    <lineage>
        <taxon>Eukaryota</taxon>
        <taxon>Metazoa</taxon>
        <taxon>Ecdysozoa</taxon>
        <taxon>Arthropoda</taxon>
        <taxon>Hexapoda</taxon>
        <taxon>Insecta</taxon>
        <taxon>Pterygota</taxon>
        <taxon>Neoptera</taxon>
        <taxon>Endopterygota</taxon>
        <taxon>Lepidoptera</taxon>
        <taxon>Glossata</taxon>
        <taxon>Ditrysia</taxon>
        <taxon>Tineoidea</taxon>
        <taxon>Psychidae</taxon>
        <taxon>Oiketicinae</taxon>
        <taxon>Eumeta</taxon>
    </lineage>
</organism>
<keyword evidence="1" id="KW-0812">Transmembrane</keyword>
<feature type="transmembrane region" description="Helical" evidence="1">
    <location>
        <begin position="231"/>
        <end position="256"/>
    </location>
</feature>
<keyword evidence="1" id="KW-0472">Membrane</keyword>
<accession>A0A4C1WDY3</accession>
<dbReference type="EMBL" id="BGZK01000548">
    <property type="protein sequence ID" value="GBP49578.1"/>
    <property type="molecule type" value="Genomic_DNA"/>
</dbReference>
<protein>
    <submittedName>
        <fullName evidence="2">Uncharacterized protein</fullName>
    </submittedName>
</protein>
<sequence length="301" mass="33504">MPRFVSIYILAAPNPPCTNVVDLRVPATQSMSVWQDMLQHYMIATTCGTYRSGSLVQERWSVWTSGWTFWEVLRTSRTTAVAVGIGFLRYCNNTSGNFVTMAVQISPVSGSILVGGGCVNPDSMSAWETSNPGSEDIRKASIRALSSTAVTTSIHKSVEACSPDAATLSVPNDTHKQLVRANSGGSSVTMSHEEFTSLQNSLRNIQALRLCKMVWWMRELPLRLRAESDLVVGYLPLLPILFFRALYAFILIAPLFSAIRIILQLFSEELFANINSDQITVDTFRSRFLVDVFEHPRKKGR</sequence>
<dbReference type="AlphaFoldDB" id="A0A4C1WDY3"/>
<name>A0A4C1WDY3_EUMVA</name>
<keyword evidence="1" id="KW-1133">Transmembrane helix</keyword>
<keyword evidence="3" id="KW-1185">Reference proteome</keyword>
<proteinExistence type="predicted"/>
<dbReference type="Proteomes" id="UP000299102">
    <property type="component" value="Unassembled WGS sequence"/>
</dbReference>